<dbReference type="AlphaFoldDB" id="A0A0M0KK75"/>
<comment type="caution">
    <text evidence="1">The sequence shown here is derived from an EMBL/GenBank/DDBJ whole genome shotgun (WGS) entry which is preliminary data.</text>
</comment>
<dbReference type="Pfam" id="PF10949">
    <property type="entry name" value="DUF2777"/>
    <property type="match status" value="1"/>
</dbReference>
<organism evidence="1">
    <name type="scientific">Halalkalibacterium halodurans</name>
    <name type="common">Bacillus halodurans</name>
    <dbReference type="NCBI Taxonomy" id="86665"/>
    <lineage>
        <taxon>Bacteria</taxon>
        <taxon>Bacillati</taxon>
        <taxon>Bacillota</taxon>
        <taxon>Bacilli</taxon>
        <taxon>Bacillales</taxon>
        <taxon>Bacillaceae</taxon>
        <taxon>Halalkalibacterium (ex Joshi et al. 2022)</taxon>
    </lineage>
</organism>
<reference evidence="1" key="1">
    <citation type="submission" date="2015-08" db="EMBL/GenBank/DDBJ databases">
        <title>Complete DNA Sequence of Pseudomonas syringae pv. actinidiae, the Causal Agent of Kiwifruit Canker Disease.</title>
        <authorList>
            <person name="Rikkerink E.H.A."/>
            <person name="Fineran P.C."/>
        </authorList>
    </citation>
    <scope>NUCLEOTIDE SEQUENCE</scope>
    <source>
        <strain evidence="1">DSM 13666</strain>
    </source>
</reference>
<evidence type="ECO:0000313" key="1">
    <source>
        <dbReference type="EMBL" id="KOO39291.1"/>
    </source>
</evidence>
<dbReference type="EMBL" id="LILD01000001">
    <property type="protein sequence ID" value="KOO39291.1"/>
    <property type="molecule type" value="Genomic_DNA"/>
</dbReference>
<protein>
    <recommendedName>
        <fullName evidence="2">DUF2777 domain-containing protein</fullName>
    </recommendedName>
</protein>
<dbReference type="OMA" id="DRFEFTT"/>
<dbReference type="PATRIC" id="fig|136160.3.peg.2582"/>
<sequence length="323" mass="36919">MNRKEAKALIGKPVILDKGQQGVYIGELKQVIAEPGRPWRGQVKIREVVQFPHIDLGSAHTPLPIYENGELVEVAGSRLTAAEEEDRLPFETSLKQAAAKTLAALRYSQQQGQKHIEAIDHYLQQQGVTNSSSQEEDRFIYYTCLIENDRPFLVDGEGQHLELEGCPFEFEWKTKDGWIPVQYAGDQTFTSKGGRQFRLRENSAIRLEKIQLDPYYILRNELEKQALLAFEKGLADHGVTHQQMVHCHNSLLFQLLQSNHQPVQAFSGVNFLSYLTPSGLLVVQHHYDRKLVKNGKDEVYDRFEFTTDQGTRSIVTYTNEFSK</sequence>
<gene>
    <name evidence="1" type="ORF">AMD02_10900</name>
</gene>
<accession>A0A0M0KK75</accession>
<dbReference type="InterPro" id="IPR024488">
    <property type="entry name" value="DUF2777"/>
</dbReference>
<evidence type="ECO:0008006" key="2">
    <source>
        <dbReference type="Google" id="ProtNLM"/>
    </source>
</evidence>
<name>A0A0M0KK75_ALKHA</name>
<accession>A0A4Y7X1X9</accession>
<proteinExistence type="predicted"/>
<dbReference type="RefSeq" id="WP_010897883.1">
    <property type="nucleotide sequence ID" value="NZ_JARMRQ010000040.1"/>
</dbReference>